<evidence type="ECO:0000256" key="6">
    <source>
        <dbReference type="SAM" id="Phobius"/>
    </source>
</evidence>
<protein>
    <submittedName>
        <fullName evidence="7">Putative quinate permease</fullName>
    </submittedName>
</protein>
<evidence type="ECO:0000256" key="3">
    <source>
        <dbReference type="ARBA" id="ARBA00022989"/>
    </source>
</evidence>
<reference evidence="7 8" key="2">
    <citation type="submission" date="2015-05" db="EMBL/GenBank/DDBJ databases">
        <title>Distinctive expansion of gene families associated with plant cell wall degradation and secondary metabolism in the genomes of grapevine trunk pathogens.</title>
        <authorList>
            <person name="Lawrence D.P."/>
            <person name="Travadon R."/>
            <person name="Rolshausen P.E."/>
            <person name="Baumgartner K."/>
        </authorList>
    </citation>
    <scope>NUCLEOTIDE SEQUENCE [LARGE SCALE GENOMIC DNA]</scope>
    <source>
        <strain evidence="7">DS831</strain>
    </source>
</reference>
<keyword evidence="4 6" id="KW-0472">Membrane</keyword>
<feature type="transmembrane region" description="Helical" evidence="6">
    <location>
        <begin position="196"/>
        <end position="215"/>
    </location>
</feature>
<keyword evidence="2 6" id="KW-0812">Transmembrane</keyword>
<dbReference type="AlphaFoldDB" id="A0A0G2DZ09"/>
<dbReference type="Pfam" id="PF00083">
    <property type="entry name" value="Sugar_tr"/>
    <property type="match status" value="1"/>
</dbReference>
<dbReference type="InterPro" id="IPR050360">
    <property type="entry name" value="MFS_Sugar_Transporters"/>
</dbReference>
<evidence type="ECO:0000313" key="7">
    <source>
        <dbReference type="EMBL" id="KKY15341.1"/>
    </source>
</evidence>
<feature type="transmembrane region" description="Helical" evidence="6">
    <location>
        <begin position="235"/>
        <end position="257"/>
    </location>
</feature>
<dbReference type="InterPro" id="IPR005828">
    <property type="entry name" value="MFS_sugar_transport-like"/>
</dbReference>
<dbReference type="GO" id="GO:0016020">
    <property type="term" value="C:membrane"/>
    <property type="evidence" value="ECO:0007669"/>
    <property type="project" value="UniProtKB-SubCell"/>
</dbReference>
<comment type="subcellular location">
    <subcellularLocation>
        <location evidence="1">Membrane</location>
        <topology evidence="1">Multi-pass membrane protein</topology>
    </subcellularLocation>
</comment>
<dbReference type="PANTHER" id="PTHR48022">
    <property type="entry name" value="PLASTIDIC GLUCOSE TRANSPORTER 4"/>
    <property type="match status" value="1"/>
</dbReference>
<feature type="transmembrane region" description="Helical" evidence="6">
    <location>
        <begin position="168"/>
        <end position="187"/>
    </location>
</feature>
<dbReference type="InterPro" id="IPR036259">
    <property type="entry name" value="MFS_trans_sf"/>
</dbReference>
<accession>A0A0G2DZ09</accession>
<name>A0A0G2DZ09_9PEZI</name>
<gene>
    <name evidence="7" type="ORF">UCDDS831_g07664</name>
</gene>
<proteinExistence type="predicted"/>
<dbReference type="GO" id="GO:0005351">
    <property type="term" value="F:carbohydrate:proton symporter activity"/>
    <property type="evidence" value="ECO:0007669"/>
    <property type="project" value="TreeGrafter"/>
</dbReference>
<dbReference type="Proteomes" id="UP000034182">
    <property type="component" value="Unassembled WGS sequence"/>
</dbReference>
<dbReference type="Gene3D" id="1.20.1250.20">
    <property type="entry name" value="MFS general substrate transporter like domains"/>
    <property type="match status" value="1"/>
</dbReference>
<dbReference type="EMBL" id="LAQI01000196">
    <property type="protein sequence ID" value="KKY15341.1"/>
    <property type="molecule type" value="Genomic_DNA"/>
</dbReference>
<evidence type="ECO:0000256" key="5">
    <source>
        <dbReference type="SAM" id="MobiDB-lite"/>
    </source>
</evidence>
<keyword evidence="3 6" id="KW-1133">Transmembrane helix</keyword>
<reference evidence="7 8" key="1">
    <citation type="submission" date="2015-03" db="EMBL/GenBank/DDBJ databases">
        <authorList>
            <person name="Morales-Cruz A."/>
            <person name="Amrine K.C."/>
            <person name="Cantu D."/>
        </authorList>
    </citation>
    <scope>NUCLEOTIDE SEQUENCE [LARGE SCALE GENOMIC DNA]</scope>
    <source>
        <strain evidence="7">DS831</strain>
    </source>
</reference>
<evidence type="ECO:0000313" key="8">
    <source>
        <dbReference type="Proteomes" id="UP000034182"/>
    </source>
</evidence>
<comment type="caution">
    <text evidence="7">The sequence shown here is derived from an EMBL/GenBank/DDBJ whole genome shotgun (WGS) entry which is preliminary data.</text>
</comment>
<feature type="region of interest" description="Disordered" evidence="5">
    <location>
        <begin position="316"/>
        <end position="339"/>
    </location>
</feature>
<evidence type="ECO:0000256" key="1">
    <source>
        <dbReference type="ARBA" id="ARBA00004141"/>
    </source>
</evidence>
<evidence type="ECO:0000256" key="4">
    <source>
        <dbReference type="ARBA" id="ARBA00023136"/>
    </source>
</evidence>
<sequence length="339" mass="37065">MGGALILPAFQRDFGLLNLSERELNHLTCMAQWQIPIGIQLLPGALMLLATPFCPETPRWLCSRNRFAAAEAALCRVRGMPCEHPYVAREMREMRAEVARESDMMMGQTTLKAKLKGLARRGVRNRVGIGLGLMMAHNMTGVGIVIYYSPRIFASLGIRTTDLKLFATGFYGVAKTLGTLVFMFWVADRLGRRKGFVYGAFIGAVPMFYIGAYILKADPADPAAAKHHHAAAATSSAWGYLAIICIYVLAVICSASWGGHHLALCMSLTIANERVWSFVITRSTPYMITDMGYGGLPIEEMDALFGASRAQDLVVEGREEEEGKGGVEGLEDGRGSKCD</sequence>
<dbReference type="PANTHER" id="PTHR48022:SF42">
    <property type="entry name" value="MAJOR FACILITATOR SUPERFAMILY (MFS) PROFILE DOMAIN-CONTAINING PROTEIN"/>
    <property type="match status" value="1"/>
</dbReference>
<dbReference type="SUPFAM" id="SSF103473">
    <property type="entry name" value="MFS general substrate transporter"/>
    <property type="match status" value="1"/>
</dbReference>
<feature type="transmembrane region" description="Helical" evidence="6">
    <location>
        <begin position="127"/>
        <end position="148"/>
    </location>
</feature>
<organism evidence="7 8">
    <name type="scientific">Diplodia seriata</name>
    <dbReference type="NCBI Taxonomy" id="420778"/>
    <lineage>
        <taxon>Eukaryota</taxon>
        <taxon>Fungi</taxon>
        <taxon>Dikarya</taxon>
        <taxon>Ascomycota</taxon>
        <taxon>Pezizomycotina</taxon>
        <taxon>Dothideomycetes</taxon>
        <taxon>Dothideomycetes incertae sedis</taxon>
        <taxon>Botryosphaeriales</taxon>
        <taxon>Botryosphaeriaceae</taxon>
        <taxon>Diplodia</taxon>
    </lineage>
</organism>
<evidence type="ECO:0000256" key="2">
    <source>
        <dbReference type="ARBA" id="ARBA00022692"/>
    </source>
</evidence>